<dbReference type="GO" id="GO:0005524">
    <property type="term" value="F:ATP binding"/>
    <property type="evidence" value="ECO:0007669"/>
    <property type="project" value="UniProtKB-KW"/>
</dbReference>
<dbReference type="InterPro" id="IPR050520">
    <property type="entry name" value="INO80/SWR1_helicase"/>
</dbReference>
<feature type="compositionally biased region" description="Low complexity" evidence="10">
    <location>
        <begin position="1652"/>
        <end position="1661"/>
    </location>
</feature>
<feature type="domain" description="HSA" evidence="13">
    <location>
        <begin position="240"/>
        <end position="313"/>
    </location>
</feature>
<dbReference type="PANTHER" id="PTHR45685">
    <property type="entry name" value="HELICASE SRCAP-RELATED"/>
    <property type="match status" value="1"/>
</dbReference>
<dbReference type="STRING" id="103827.A0A0N5D3K3"/>
<dbReference type="OMA" id="TEHIIKC"/>
<feature type="region of interest" description="Disordered" evidence="10">
    <location>
        <begin position="1651"/>
        <end position="1684"/>
    </location>
</feature>
<dbReference type="EMBL" id="UYYF01004515">
    <property type="protein sequence ID" value="VDN04970.1"/>
    <property type="molecule type" value="Genomic_DNA"/>
</dbReference>
<evidence type="ECO:0000259" key="12">
    <source>
        <dbReference type="PROSITE" id="PS51194"/>
    </source>
</evidence>
<dbReference type="WBParaSite" id="TCLT_0000751601-mRNA-1">
    <property type="protein sequence ID" value="TCLT_0000751601-mRNA-1"/>
    <property type="gene ID" value="TCLT_0000751601"/>
</dbReference>
<feature type="compositionally biased region" description="Low complexity" evidence="10">
    <location>
        <begin position="1932"/>
        <end position="1944"/>
    </location>
</feature>
<reference evidence="14 15" key="2">
    <citation type="submission" date="2018-11" db="EMBL/GenBank/DDBJ databases">
        <authorList>
            <consortium name="Pathogen Informatics"/>
        </authorList>
    </citation>
    <scope>NUCLEOTIDE SEQUENCE [LARGE SCALE GENOMIC DNA]</scope>
</reference>
<dbReference type="PANTHER" id="PTHR45685:SF1">
    <property type="entry name" value="HELICASE SRCAP"/>
    <property type="match status" value="1"/>
</dbReference>
<dbReference type="GO" id="GO:0016887">
    <property type="term" value="F:ATP hydrolysis activity"/>
    <property type="evidence" value="ECO:0007669"/>
    <property type="project" value="TreeGrafter"/>
</dbReference>
<dbReference type="Pfam" id="PF07529">
    <property type="entry name" value="HSA"/>
    <property type="match status" value="1"/>
</dbReference>
<protein>
    <submittedName>
        <fullName evidence="16">Helicase ATP-binding domain-containing protein</fullName>
    </submittedName>
</protein>
<evidence type="ECO:0000259" key="13">
    <source>
        <dbReference type="PROSITE" id="PS51204"/>
    </source>
</evidence>
<name>A0A0N5D3K3_THECL</name>
<dbReference type="PROSITE" id="PS51204">
    <property type="entry name" value="HSA"/>
    <property type="match status" value="1"/>
</dbReference>
<dbReference type="InterPro" id="IPR038718">
    <property type="entry name" value="SNF2-like_sf"/>
</dbReference>
<dbReference type="SUPFAM" id="SSF52540">
    <property type="entry name" value="P-loop containing nucleoside triphosphate hydrolases"/>
    <property type="match status" value="2"/>
</dbReference>
<dbReference type="CDD" id="cd18003">
    <property type="entry name" value="DEXQc_SRCAP"/>
    <property type="match status" value="1"/>
</dbReference>
<feature type="domain" description="Helicase ATP-binding" evidence="11">
    <location>
        <begin position="582"/>
        <end position="747"/>
    </location>
</feature>
<dbReference type="Gene3D" id="3.40.50.10810">
    <property type="entry name" value="Tandem AAA-ATPase domain"/>
    <property type="match status" value="1"/>
</dbReference>
<dbReference type="InterPro" id="IPR014012">
    <property type="entry name" value="HSA_dom"/>
</dbReference>
<dbReference type="InterPro" id="IPR014001">
    <property type="entry name" value="Helicase_ATP-bd"/>
</dbReference>
<dbReference type="PROSITE" id="PS51194">
    <property type="entry name" value="HELICASE_CTER"/>
    <property type="match status" value="1"/>
</dbReference>
<dbReference type="Pfam" id="PF00271">
    <property type="entry name" value="Helicase_C"/>
    <property type="match status" value="1"/>
</dbReference>
<keyword evidence="6" id="KW-0067">ATP-binding</keyword>
<accession>A0A0N5D3K3</accession>
<feature type="region of interest" description="Disordered" evidence="10">
    <location>
        <begin position="1"/>
        <end position="41"/>
    </location>
</feature>
<comment type="similarity">
    <text evidence="2">Belongs to the SNF2/RAD54 helicase family. SWR1 subfamily.</text>
</comment>
<dbReference type="SMART" id="SM00573">
    <property type="entry name" value="HSA"/>
    <property type="match status" value="1"/>
</dbReference>
<dbReference type="InterPro" id="IPR049730">
    <property type="entry name" value="SNF2/RAD54-like_C"/>
</dbReference>
<dbReference type="FunFam" id="3.40.50.10810:FF:000005">
    <property type="entry name" value="Photoperiod-independent early flowering 1"/>
    <property type="match status" value="1"/>
</dbReference>
<dbReference type="Gene3D" id="3.40.50.300">
    <property type="entry name" value="P-loop containing nucleotide triphosphate hydrolases"/>
    <property type="match status" value="1"/>
</dbReference>
<keyword evidence="5" id="KW-0347">Helicase</keyword>
<keyword evidence="8" id="KW-0238">DNA-binding</keyword>
<dbReference type="SMART" id="SM00487">
    <property type="entry name" value="DEXDc"/>
    <property type="match status" value="1"/>
</dbReference>
<feature type="region of interest" description="Disordered" evidence="10">
    <location>
        <begin position="1918"/>
        <end position="1944"/>
    </location>
</feature>
<evidence type="ECO:0000256" key="5">
    <source>
        <dbReference type="ARBA" id="ARBA00022806"/>
    </source>
</evidence>
<dbReference type="Proteomes" id="UP000276776">
    <property type="component" value="Unassembled WGS sequence"/>
</dbReference>
<feature type="compositionally biased region" description="Polar residues" evidence="10">
    <location>
        <begin position="191"/>
        <end position="200"/>
    </location>
</feature>
<evidence type="ECO:0000313" key="15">
    <source>
        <dbReference type="Proteomes" id="UP000276776"/>
    </source>
</evidence>
<evidence type="ECO:0000256" key="9">
    <source>
        <dbReference type="ARBA" id="ARBA00023242"/>
    </source>
</evidence>
<keyword evidence="3" id="KW-0547">Nucleotide-binding</keyword>
<dbReference type="FunFam" id="3.40.50.300:FF:001674">
    <property type="entry name" value="E1A-binding protein p400 isoform X7"/>
    <property type="match status" value="1"/>
</dbReference>
<feature type="compositionally biased region" description="Low complexity" evidence="10">
    <location>
        <begin position="16"/>
        <end position="30"/>
    </location>
</feature>
<evidence type="ECO:0000256" key="6">
    <source>
        <dbReference type="ARBA" id="ARBA00022840"/>
    </source>
</evidence>
<feature type="compositionally biased region" description="Basic residues" evidence="10">
    <location>
        <begin position="1662"/>
        <end position="1671"/>
    </location>
</feature>
<keyword evidence="7" id="KW-0156">Chromatin regulator</keyword>
<sequence length="1944" mass="219120">MSSATRSLRRSRRNFDTATTSVVDSDGTVTIGSSDGDWSPPIRRRRVENDQGYSEVDNISTDKETDAKIELGIRLVSQIRLINHIRKATAFDKKVSDNAECETSTETVDIELKFLESTSTEMSFDKLLGPGTDEMSHSRKQPIQFPIYASETTSLPPIEIKVEENSAASPCSSYLEQPSTSTIIAHPASSIPSATAQSTPRSSSVTGVESSVERVARQEAQVLARIAELRRQGLWTASRLPMIEMPPRNKTHWDYLLEEMRWMSMDFRQERTFKRQAARKFSFQIARILRDREQEKKRSEQRALKEARRICALIAKMVRDFWQNVDKVVDMHAQEIIESMKRKALDQQLEMMVGHADKISEMVQEGLIGERSSRTSSAFSCDNVKDVDDISFSTDSLDDVSISDSEAVVGNVEEEMQGLMAEGNLELNDLLDSLPSGYLESFSKFTRNQDSCELYTGIPTDNSQPEGSEVSTECSASELMREKDLICNNASSSEVKTSLKKEILDSTDMSRDTAIGDTINFDRLASESSEERQKELANIAEEALKLQPKGFTLETTQVKTEVPHLIRGTLREYQMVGLDWLVTLYDNGLNGILADEMGLGKTIQTIALFAHLACKEYIWGPHLIVVPTSVILNWEMEFKKWCPALKILTYFGSQKERAEKRKGWSKLNAFHVCITSYKIVTQDIRSFKHKAWQYFVLDEAQNIKNFKSQRWQTLLNIRARRRLLLTGTPLQNSLMELWSLMHFLMPAIFASHNDFKDWFSNPLNDMMEGNVEWNASLIQRLHKVLRPFILRRLKSDVEKQLPEKTEHIIKCPLSKRQRCLYDDFMSRRSTRENLRSGSVMSVLNIVMQLRKCCNHPNLFEPRPIMSPFVMQPLTITVPGMVLDICRRNEFEKTDVLEIFKISLRGSFFAHSEGHRLVVREQILKDQIAVPFDIPVPKLKGFHFSRPPPRIHLQPQTREGSKVFMPVPLPSAGIPRGNDLYVSVDDLGNARVYQLVVDSTGGRMVRECAGSSVASSRIVISDESVPQKINTSAPAMQASSPSLMRVTPLQRSDLVIRKESVPESATTSASLSIPFLKPVFRTTTVLSQTRSSTSIPEKSKTTFNNGCTSFSENHIAATFPIAQAQVKMLEPESANVGRGGRTADGKQASVAIMKVDKAKATNSIEETSQKSSLYDFLVLPDTLKVTEKIQAERLQRCAAICARRLSFPNVRRSPLVPDELFEIIQKELNWQKYHQNSSTLDSLKWLVPSLVDWTIDASQRFNVFVHGALSDEPYLEINSSGCYAYIREDHSDSVEECQRIMLDSDDLFSQIDMLQKLQFPELRLIEYDCGKLQVLNGLLRELFLYKHRCLIFTQMARVLDILQAFLSFHGYQYFRLDGTTGIEQRQAMTERFNADPKIFCFILSTRSGGVGVNLTGADTVIFYDSDWNPTMDAQAQDRCHRIGQTRNVTIYRLISERTIEENILRKAMQKRRLGEMAIDEAGFTPDFFKGDNVRDLFEGDTNVCDVIAPVTVTDSREIEKAMATVEDIQDVHAARRANAEVEANIAEFDESVLLHSTDSGQEKVESKYLELINKLKPIERYAISFLEAEYKPNFEEEVKEAEALIASKKDEWIKAQENAMEQDEGDRQSDDDVSLTYLSGFNIPGSVEEVRSKASASRLASLRPHKPTHSRNLRSTTLATRRTRSSPRFIQTKKIETVEDSMTNSTVVSKHKPVMKQSIKETETESKSNLSQVVSNSSPEILVPNLSSENVSKTASSCKVNFAAREDLCARVLPIPVAITKAGRCSSSTYSSQHPPLPVKFSSNLSLPFSSGARTLPKPNIFVNSSPSTSYTVIGKDGTPFIRCQRFSSPSSTAAQPLSHQMWTASRISVPAAVGKRQCEIGALEFARPVPSIWEASTQYSSLSGMRIKPSLGDYERPRLCLRKRGDPKSSEVEPSSASSDIYPE</sequence>
<dbReference type="Pfam" id="PF00176">
    <property type="entry name" value="SNF2-rel_dom"/>
    <property type="match status" value="1"/>
</dbReference>
<organism evidence="16">
    <name type="scientific">Thelazia callipaeda</name>
    <name type="common">Oriental eyeworm</name>
    <name type="synonym">Parasitic nematode</name>
    <dbReference type="NCBI Taxonomy" id="103827"/>
    <lineage>
        <taxon>Eukaryota</taxon>
        <taxon>Metazoa</taxon>
        <taxon>Ecdysozoa</taxon>
        <taxon>Nematoda</taxon>
        <taxon>Chromadorea</taxon>
        <taxon>Rhabditida</taxon>
        <taxon>Spirurina</taxon>
        <taxon>Spiruromorpha</taxon>
        <taxon>Thelazioidea</taxon>
        <taxon>Thelaziidae</taxon>
        <taxon>Thelazia</taxon>
    </lineage>
</organism>
<evidence type="ECO:0000256" key="4">
    <source>
        <dbReference type="ARBA" id="ARBA00022801"/>
    </source>
</evidence>
<dbReference type="GO" id="GO:0000812">
    <property type="term" value="C:Swr1 complex"/>
    <property type="evidence" value="ECO:0007669"/>
    <property type="project" value="TreeGrafter"/>
</dbReference>
<feature type="compositionally biased region" description="Basic and acidic residues" evidence="10">
    <location>
        <begin position="1918"/>
        <end position="1931"/>
    </location>
</feature>
<dbReference type="GO" id="GO:0004386">
    <property type="term" value="F:helicase activity"/>
    <property type="evidence" value="ECO:0007669"/>
    <property type="project" value="UniProtKB-KW"/>
</dbReference>
<evidence type="ECO:0000256" key="2">
    <source>
        <dbReference type="ARBA" id="ARBA00009220"/>
    </source>
</evidence>
<comment type="subcellular location">
    <subcellularLocation>
        <location evidence="1">Nucleus</location>
    </subcellularLocation>
</comment>
<dbReference type="Gene3D" id="1.20.120.850">
    <property type="entry name" value="SWI2/SNF2 ATPases, N-terminal domain"/>
    <property type="match status" value="1"/>
</dbReference>
<evidence type="ECO:0000313" key="14">
    <source>
        <dbReference type="EMBL" id="VDN04970.1"/>
    </source>
</evidence>
<dbReference type="CDD" id="cd18793">
    <property type="entry name" value="SF2_C_SNF"/>
    <property type="match status" value="1"/>
</dbReference>
<dbReference type="InterPro" id="IPR001650">
    <property type="entry name" value="Helicase_C-like"/>
</dbReference>
<gene>
    <name evidence="14" type="ORF">TCLT_LOCUS7505</name>
</gene>
<dbReference type="GO" id="GO:0042393">
    <property type="term" value="F:histone binding"/>
    <property type="evidence" value="ECO:0007669"/>
    <property type="project" value="TreeGrafter"/>
</dbReference>
<evidence type="ECO:0000259" key="11">
    <source>
        <dbReference type="PROSITE" id="PS51192"/>
    </source>
</evidence>
<evidence type="ECO:0000256" key="7">
    <source>
        <dbReference type="ARBA" id="ARBA00022853"/>
    </source>
</evidence>
<keyword evidence="15" id="KW-1185">Reference proteome</keyword>
<feature type="region of interest" description="Disordered" evidence="10">
    <location>
        <begin position="191"/>
        <end position="210"/>
    </location>
</feature>
<dbReference type="SMART" id="SM00490">
    <property type="entry name" value="HELICc"/>
    <property type="match status" value="1"/>
</dbReference>
<dbReference type="InterPro" id="IPR027417">
    <property type="entry name" value="P-loop_NTPase"/>
</dbReference>
<evidence type="ECO:0000256" key="3">
    <source>
        <dbReference type="ARBA" id="ARBA00022741"/>
    </source>
</evidence>
<dbReference type="OrthoDB" id="448448at2759"/>
<keyword evidence="9" id="KW-0539">Nucleus</keyword>
<reference evidence="16" key="1">
    <citation type="submission" date="2016-04" db="UniProtKB">
        <authorList>
            <consortium name="WormBaseParasite"/>
        </authorList>
    </citation>
    <scope>IDENTIFICATION</scope>
</reference>
<evidence type="ECO:0000313" key="16">
    <source>
        <dbReference type="WBParaSite" id="TCLT_0000751601-mRNA-1"/>
    </source>
</evidence>
<dbReference type="PROSITE" id="PS51192">
    <property type="entry name" value="HELICASE_ATP_BIND_1"/>
    <property type="match status" value="1"/>
</dbReference>
<proteinExistence type="inferred from homology"/>
<evidence type="ECO:0000256" key="1">
    <source>
        <dbReference type="ARBA" id="ARBA00004123"/>
    </source>
</evidence>
<dbReference type="GO" id="GO:0003677">
    <property type="term" value="F:DNA binding"/>
    <property type="evidence" value="ECO:0007669"/>
    <property type="project" value="UniProtKB-KW"/>
</dbReference>
<dbReference type="GO" id="GO:0006338">
    <property type="term" value="P:chromatin remodeling"/>
    <property type="evidence" value="ECO:0007669"/>
    <property type="project" value="TreeGrafter"/>
</dbReference>
<evidence type="ECO:0000256" key="10">
    <source>
        <dbReference type="SAM" id="MobiDB-lite"/>
    </source>
</evidence>
<dbReference type="InterPro" id="IPR000330">
    <property type="entry name" value="SNF2_N"/>
</dbReference>
<feature type="domain" description="Helicase C-terminal" evidence="12">
    <location>
        <begin position="1337"/>
        <end position="1483"/>
    </location>
</feature>
<evidence type="ECO:0000256" key="8">
    <source>
        <dbReference type="ARBA" id="ARBA00023125"/>
    </source>
</evidence>
<keyword evidence="4" id="KW-0378">Hydrolase</keyword>
<feature type="compositionally biased region" description="Low complexity" evidence="10">
    <location>
        <begin position="201"/>
        <end position="210"/>
    </location>
</feature>